<protein>
    <submittedName>
        <fullName evidence="1">Uncharacterized protein</fullName>
    </submittedName>
</protein>
<evidence type="ECO:0000313" key="2">
    <source>
        <dbReference type="Proteomes" id="UP001372338"/>
    </source>
</evidence>
<proteinExistence type="predicted"/>
<gene>
    <name evidence="1" type="ORF">RIF29_09954</name>
</gene>
<reference evidence="1 2" key="1">
    <citation type="submission" date="2024-01" db="EMBL/GenBank/DDBJ databases">
        <title>The genomes of 5 underutilized Papilionoideae crops provide insights into root nodulation and disease resistanc.</title>
        <authorList>
            <person name="Yuan L."/>
        </authorList>
    </citation>
    <scope>NUCLEOTIDE SEQUENCE [LARGE SCALE GENOMIC DNA]</scope>
    <source>
        <strain evidence="1">ZHUSHIDOU_FW_LH</strain>
        <tissue evidence="1">Leaf</tissue>
    </source>
</reference>
<dbReference type="AlphaFoldDB" id="A0AAN9FSB0"/>
<evidence type="ECO:0000313" key="1">
    <source>
        <dbReference type="EMBL" id="KAK7281720.1"/>
    </source>
</evidence>
<name>A0AAN9FSB0_CROPI</name>
<dbReference type="Proteomes" id="UP001372338">
    <property type="component" value="Unassembled WGS sequence"/>
</dbReference>
<sequence>MAAPLLSADARRRHCEVGDPFGATSNWPTDANALCRRHVGEEGDATARSSCCIKPYGYAYISLADA</sequence>
<keyword evidence="2" id="KW-1185">Reference proteome</keyword>
<organism evidence="1 2">
    <name type="scientific">Crotalaria pallida</name>
    <name type="common">Smooth rattlebox</name>
    <name type="synonym">Crotalaria striata</name>
    <dbReference type="NCBI Taxonomy" id="3830"/>
    <lineage>
        <taxon>Eukaryota</taxon>
        <taxon>Viridiplantae</taxon>
        <taxon>Streptophyta</taxon>
        <taxon>Embryophyta</taxon>
        <taxon>Tracheophyta</taxon>
        <taxon>Spermatophyta</taxon>
        <taxon>Magnoliopsida</taxon>
        <taxon>eudicotyledons</taxon>
        <taxon>Gunneridae</taxon>
        <taxon>Pentapetalae</taxon>
        <taxon>rosids</taxon>
        <taxon>fabids</taxon>
        <taxon>Fabales</taxon>
        <taxon>Fabaceae</taxon>
        <taxon>Papilionoideae</taxon>
        <taxon>50 kb inversion clade</taxon>
        <taxon>genistoids sensu lato</taxon>
        <taxon>core genistoids</taxon>
        <taxon>Crotalarieae</taxon>
        <taxon>Crotalaria</taxon>
    </lineage>
</organism>
<dbReference type="EMBL" id="JAYWIO010000002">
    <property type="protein sequence ID" value="KAK7281720.1"/>
    <property type="molecule type" value="Genomic_DNA"/>
</dbReference>
<comment type="caution">
    <text evidence="1">The sequence shown here is derived from an EMBL/GenBank/DDBJ whole genome shotgun (WGS) entry which is preliminary data.</text>
</comment>
<accession>A0AAN9FSB0</accession>